<evidence type="ECO:0000256" key="1">
    <source>
        <dbReference type="SAM" id="Coils"/>
    </source>
</evidence>
<sequence length="128" mass="14223">MDSDQNDQSTESLRAAERRLQAAQLAADTATLDVLLDDRLVFTGPDGTLYRKSDDLELQKSGRQRLTRVDEEELTVLAVGTTGVTWFLGTVAGTFQGQEFASRVRYTRTWVHDGRAGWRVIAAHVTPV</sequence>
<evidence type="ECO:0000313" key="3">
    <source>
        <dbReference type="EMBL" id="SEL15864.1"/>
    </source>
</evidence>
<keyword evidence="1" id="KW-0175">Coiled coil</keyword>
<gene>
    <name evidence="3" type="ORF">SAMN05414137_106114</name>
</gene>
<dbReference type="Pfam" id="PF14534">
    <property type="entry name" value="DUF4440"/>
    <property type="match status" value="1"/>
</dbReference>
<dbReference type="Proteomes" id="UP000183015">
    <property type="component" value="Unassembled WGS sequence"/>
</dbReference>
<dbReference type="Gene3D" id="3.10.450.50">
    <property type="match status" value="1"/>
</dbReference>
<feature type="coiled-coil region" evidence="1">
    <location>
        <begin position="6"/>
        <end position="33"/>
    </location>
</feature>
<dbReference type="OrthoDB" id="3578550at2"/>
<proteinExistence type="predicted"/>
<accession>A0A1H7MXE5</accession>
<dbReference type="InterPro" id="IPR032710">
    <property type="entry name" value="NTF2-like_dom_sf"/>
</dbReference>
<dbReference type="eggNOG" id="COG4994">
    <property type="taxonomic scope" value="Bacteria"/>
</dbReference>
<evidence type="ECO:0000259" key="2">
    <source>
        <dbReference type="Pfam" id="PF14534"/>
    </source>
</evidence>
<feature type="domain" description="DUF4440" evidence="2">
    <location>
        <begin position="13"/>
        <end position="120"/>
    </location>
</feature>
<dbReference type="SUPFAM" id="SSF54427">
    <property type="entry name" value="NTF2-like"/>
    <property type="match status" value="1"/>
</dbReference>
<dbReference type="STRING" id="235985.SAMN05414137_106114"/>
<evidence type="ECO:0000313" key="4">
    <source>
        <dbReference type="Proteomes" id="UP000183015"/>
    </source>
</evidence>
<protein>
    <recommendedName>
        <fullName evidence="2">DUF4440 domain-containing protein</fullName>
    </recommendedName>
</protein>
<name>A0A1H7MXE5_STRJI</name>
<dbReference type="AlphaFoldDB" id="A0A1H7MXE5"/>
<organism evidence="3 4">
    <name type="scientific">Streptacidiphilus jiangxiensis</name>
    <dbReference type="NCBI Taxonomy" id="235985"/>
    <lineage>
        <taxon>Bacteria</taxon>
        <taxon>Bacillati</taxon>
        <taxon>Actinomycetota</taxon>
        <taxon>Actinomycetes</taxon>
        <taxon>Kitasatosporales</taxon>
        <taxon>Streptomycetaceae</taxon>
        <taxon>Streptacidiphilus</taxon>
    </lineage>
</organism>
<dbReference type="InterPro" id="IPR027843">
    <property type="entry name" value="DUF4440"/>
</dbReference>
<keyword evidence="4" id="KW-1185">Reference proteome</keyword>
<reference evidence="4" key="1">
    <citation type="submission" date="2016-10" db="EMBL/GenBank/DDBJ databases">
        <authorList>
            <person name="Varghese N."/>
        </authorList>
    </citation>
    <scope>NUCLEOTIDE SEQUENCE [LARGE SCALE GENOMIC DNA]</scope>
    <source>
        <strain evidence="4">DSM 45096 / BCRC 16803 / CGMCC 4.1857 / CIP 109030 / JCM 12277 / KCTC 19219 / NBRC 100920 / 33214</strain>
    </source>
</reference>
<dbReference type="RefSeq" id="WP_042447248.1">
    <property type="nucleotide sequence ID" value="NZ_BBPN01000012.1"/>
</dbReference>
<dbReference type="EMBL" id="FOAZ01000006">
    <property type="protein sequence ID" value="SEL15864.1"/>
    <property type="molecule type" value="Genomic_DNA"/>
</dbReference>